<organism evidence="2 3">
    <name type="scientific">Anaeroselena agilis</name>
    <dbReference type="NCBI Taxonomy" id="3063788"/>
    <lineage>
        <taxon>Bacteria</taxon>
        <taxon>Bacillati</taxon>
        <taxon>Bacillota</taxon>
        <taxon>Negativicutes</taxon>
        <taxon>Acetonemataceae</taxon>
        <taxon>Anaeroselena</taxon>
    </lineage>
</organism>
<keyword evidence="1" id="KW-0812">Transmembrane</keyword>
<gene>
    <name evidence="2" type="ORF">Q4T40_05320</name>
</gene>
<protein>
    <recommendedName>
        <fullName evidence="4">NADH dehydrogenase subunit 1</fullName>
    </recommendedName>
</protein>
<name>A0ABU3NV18_9FIRM</name>
<evidence type="ECO:0000313" key="2">
    <source>
        <dbReference type="EMBL" id="MDT8900660.1"/>
    </source>
</evidence>
<evidence type="ECO:0000313" key="3">
    <source>
        <dbReference type="Proteomes" id="UP001254848"/>
    </source>
</evidence>
<sequence length="40" mass="4385">MDVLAAALRDFILVVLVSFGVALAIILTAFLHILFGKEKR</sequence>
<proteinExistence type="predicted"/>
<accession>A0ABU3NV18</accession>
<keyword evidence="3" id="KW-1185">Reference proteome</keyword>
<feature type="transmembrane region" description="Helical" evidence="1">
    <location>
        <begin position="12"/>
        <end position="35"/>
    </location>
</feature>
<dbReference type="RefSeq" id="WP_413779196.1">
    <property type="nucleotide sequence ID" value="NZ_JAUOZS010000001.1"/>
</dbReference>
<keyword evidence="1" id="KW-0472">Membrane</keyword>
<comment type="caution">
    <text evidence="2">The sequence shown here is derived from an EMBL/GenBank/DDBJ whole genome shotgun (WGS) entry which is preliminary data.</text>
</comment>
<dbReference type="Proteomes" id="UP001254848">
    <property type="component" value="Unassembled WGS sequence"/>
</dbReference>
<evidence type="ECO:0008006" key="4">
    <source>
        <dbReference type="Google" id="ProtNLM"/>
    </source>
</evidence>
<evidence type="ECO:0000256" key="1">
    <source>
        <dbReference type="SAM" id="Phobius"/>
    </source>
</evidence>
<dbReference type="EMBL" id="JAUOZS010000001">
    <property type="protein sequence ID" value="MDT8900660.1"/>
    <property type="molecule type" value="Genomic_DNA"/>
</dbReference>
<keyword evidence="1" id="KW-1133">Transmembrane helix</keyword>
<reference evidence="2 3" key="1">
    <citation type="submission" date="2023-07" db="EMBL/GenBank/DDBJ databases">
        <title>The novel representative of Negativicutes class, Anaeroselena agilis gen. nov. sp. nov.</title>
        <authorList>
            <person name="Prokofeva M.I."/>
            <person name="Elcheninov A.G."/>
            <person name="Klyukina A."/>
            <person name="Kublanov I.V."/>
            <person name="Frolov E.N."/>
            <person name="Podosokorskaya O.A."/>
        </authorList>
    </citation>
    <scope>NUCLEOTIDE SEQUENCE [LARGE SCALE GENOMIC DNA]</scope>
    <source>
        <strain evidence="2 3">4137-cl</strain>
    </source>
</reference>